<organism evidence="2 3">
    <name type="scientific">Nesidiocoris tenuis</name>
    <dbReference type="NCBI Taxonomy" id="355587"/>
    <lineage>
        <taxon>Eukaryota</taxon>
        <taxon>Metazoa</taxon>
        <taxon>Ecdysozoa</taxon>
        <taxon>Arthropoda</taxon>
        <taxon>Hexapoda</taxon>
        <taxon>Insecta</taxon>
        <taxon>Pterygota</taxon>
        <taxon>Neoptera</taxon>
        <taxon>Paraneoptera</taxon>
        <taxon>Hemiptera</taxon>
        <taxon>Heteroptera</taxon>
        <taxon>Panheteroptera</taxon>
        <taxon>Cimicomorpha</taxon>
        <taxon>Miridae</taxon>
        <taxon>Dicyphina</taxon>
        <taxon>Nesidiocoris</taxon>
    </lineage>
</organism>
<dbReference type="AlphaFoldDB" id="A0A6H5GPH9"/>
<gene>
    <name evidence="2" type="ORF">NTEN_LOCUS11213</name>
</gene>
<proteinExistence type="predicted"/>
<reference evidence="2 3" key="1">
    <citation type="submission" date="2020-02" db="EMBL/GenBank/DDBJ databases">
        <authorList>
            <person name="Ferguson B K."/>
        </authorList>
    </citation>
    <scope>NUCLEOTIDE SEQUENCE [LARGE SCALE GENOMIC DNA]</scope>
</reference>
<protein>
    <submittedName>
        <fullName evidence="2">Uncharacterized protein</fullName>
    </submittedName>
</protein>
<dbReference type="Proteomes" id="UP000479000">
    <property type="component" value="Unassembled WGS sequence"/>
</dbReference>
<evidence type="ECO:0000313" key="2">
    <source>
        <dbReference type="EMBL" id="CAB0005736.1"/>
    </source>
</evidence>
<sequence length="100" mass="12153">MKRRRMMRVKRRSKRSRSGRGRMRTKRRKRITRWRQRQRTRRRRRSRRSGGEGGGEEEIGEILEKLKNVSLKLQQNLNVEPEIERICCDRVCVVSYIASL</sequence>
<keyword evidence="3" id="KW-1185">Reference proteome</keyword>
<feature type="region of interest" description="Disordered" evidence="1">
    <location>
        <begin position="1"/>
        <end position="56"/>
    </location>
</feature>
<feature type="compositionally biased region" description="Basic residues" evidence="1">
    <location>
        <begin position="1"/>
        <end position="48"/>
    </location>
</feature>
<evidence type="ECO:0000313" key="3">
    <source>
        <dbReference type="Proteomes" id="UP000479000"/>
    </source>
</evidence>
<name>A0A6H5GPH9_9HEMI</name>
<evidence type="ECO:0000256" key="1">
    <source>
        <dbReference type="SAM" id="MobiDB-lite"/>
    </source>
</evidence>
<accession>A0A6H5GPH9</accession>
<dbReference type="EMBL" id="CADCXU010016595">
    <property type="protein sequence ID" value="CAB0005736.1"/>
    <property type="molecule type" value="Genomic_DNA"/>
</dbReference>